<proteinExistence type="predicted"/>
<dbReference type="Proteomes" id="UP000887580">
    <property type="component" value="Unplaced"/>
</dbReference>
<name>A0AC35GN09_9BILA</name>
<reference evidence="2" key="1">
    <citation type="submission" date="2022-11" db="UniProtKB">
        <authorList>
            <consortium name="WormBaseParasite"/>
        </authorList>
    </citation>
    <scope>IDENTIFICATION</scope>
</reference>
<evidence type="ECO:0000313" key="1">
    <source>
        <dbReference type="Proteomes" id="UP000887580"/>
    </source>
</evidence>
<dbReference type="WBParaSite" id="PS1159_v2.g6481.t1">
    <property type="protein sequence ID" value="PS1159_v2.g6481.t1"/>
    <property type="gene ID" value="PS1159_v2.g6481"/>
</dbReference>
<evidence type="ECO:0000313" key="2">
    <source>
        <dbReference type="WBParaSite" id="PS1159_v2.g6481.t1"/>
    </source>
</evidence>
<protein>
    <submittedName>
        <fullName evidence="2">Uncharacterized protein</fullName>
    </submittedName>
</protein>
<organism evidence="1 2">
    <name type="scientific">Panagrolaimus sp. PS1159</name>
    <dbReference type="NCBI Taxonomy" id="55785"/>
    <lineage>
        <taxon>Eukaryota</taxon>
        <taxon>Metazoa</taxon>
        <taxon>Ecdysozoa</taxon>
        <taxon>Nematoda</taxon>
        <taxon>Chromadorea</taxon>
        <taxon>Rhabditida</taxon>
        <taxon>Tylenchina</taxon>
        <taxon>Panagrolaimomorpha</taxon>
        <taxon>Panagrolaimoidea</taxon>
        <taxon>Panagrolaimidae</taxon>
        <taxon>Panagrolaimus</taxon>
    </lineage>
</organism>
<accession>A0AC35GN09</accession>
<sequence length="76" mass="8811">MIGANFDLWQPNNIITSLAYSTTGFLSICHMIVNFLNHSEYRKQIERFAKHFIGIHSSTVQTIARRSRKISGYNQH</sequence>